<dbReference type="InterPro" id="IPR029044">
    <property type="entry name" value="Nucleotide-diphossugar_trans"/>
</dbReference>
<dbReference type="SUPFAM" id="SSF53448">
    <property type="entry name" value="Nucleotide-diphospho-sugar transferases"/>
    <property type="match status" value="1"/>
</dbReference>
<gene>
    <name evidence="2" type="ORF">PCOR1329_LOCUS73907</name>
</gene>
<feature type="compositionally biased region" description="Basic residues" evidence="1">
    <location>
        <begin position="389"/>
        <end position="405"/>
    </location>
</feature>
<protein>
    <submittedName>
        <fullName evidence="2">Uncharacterized protein</fullName>
    </submittedName>
</protein>
<feature type="region of interest" description="Disordered" evidence="1">
    <location>
        <begin position="369"/>
        <end position="405"/>
    </location>
</feature>
<accession>A0ABN9X6I0</accession>
<comment type="caution">
    <text evidence="2">The sequence shown here is derived from an EMBL/GenBank/DDBJ whole genome shotgun (WGS) entry which is preliminary data.</text>
</comment>
<evidence type="ECO:0000313" key="3">
    <source>
        <dbReference type="Proteomes" id="UP001189429"/>
    </source>
</evidence>
<evidence type="ECO:0000313" key="2">
    <source>
        <dbReference type="EMBL" id="CAK0895024.1"/>
    </source>
</evidence>
<dbReference type="EMBL" id="CAUYUJ010019982">
    <property type="protein sequence ID" value="CAK0895024.1"/>
    <property type="molecule type" value="Genomic_DNA"/>
</dbReference>
<feature type="compositionally biased region" description="Basic residues" evidence="1">
    <location>
        <begin position="317"/>
        <end position="334"/>
    </location>
</feature>
<reference evidence="2" key="1">
    <citation type="submission" date="2023-10" db="EMBL/GenBank/DDBJ databases">
        <authorList>
            <person name="Chen Y."/>
            <person name="Shah S."/>
            <person name="Dougan E. K."/>
            <person name="Thang M."/>
            <person name="Chan C."/>
        </authorList>
    </citation>
    <scope>NUCLEOTIDE SEQUENCE [LARGE SCALE GENOMIC DNA]</scope>
</reference>
<name>A0ABN9X6I0_9DINO</name>
<keyword evidence="3" id="KW-1185">Reference proteome</keyword>
<organism evidence="2 3">
    <name type="scientific">Prorocentrum cordatum</name>
    <dbReference type="NCBI Taxonomy" id="2364126"/>
    <lineage>
        <taxon>Eukaryota</taxon>
        <taxon>Sar</taxon>
        <taxon>Alveolata</taxon>
        <taxon>Dinophyceae</taxon>
        <taxon>Prorocentrales</taxon>
        <taxon>Prorocentraceae</taxon>
        <taxon>Prorocentrum</taxon>
    </lineage>
</organism>
<feature type="region of interest" description="Disordered" evidence="1">
    <location>
        <begin position="297"/>
        <end position="348"/>
    </location>
</feature>
<dbReference type="Proteomes" id="UP001189429">
    <property type="component" value="Unassembled WGS sequence"/>
</dbReference>
<proteinExistence type="predicted"/>
<sequence length="405" mass="43237">MVQAPLCGGLAPALATACLSLTAAAALVVSLWWCCRRRRRHRAVAAAARKLVVQVPPPASSAQVPSPTRGAPAPLRERLTAVLTTSPVGRHPSTDLLDEVLGSLQLAEGVTGCDMIIVCDGYRSTAADGSEHAAPRYRSGIVDAASAANYEAYKACLRGRERPAEGAVGGLRVLELDSRHGFGFAVKAALELVRTPYVIVLQHDRPFIRRADIPRVVAAMEADPQRLKYMGMPTGTTLGHAYHVLSKYRLTVEPLCVDSGGLQAVPLVQWYDSAHICEVEHYLVRLRVAQRSAARGARRLHRGQAGAGSARGDPRAGRRGRAPGIRHVHRRRAGLRGEPCVGHLDGRDARNGQKFRFARPAVPTLQLPAPPCWGEGAGPPPDAAAGAGARHHRGLPRGRPPRGSA</sequence>
<evidence type="ECO:0000256" key="1">
    <source>
        <dbReference type="SAM" id="MobiDB-lite"/>
    </source>
</evidence>